<dbReference type="EMBL" id="VSSQ01040090">
    <property type="protein sequence ID" value="MPM93252.1"/>
    <property type="molecule type" value="Genomic_DNA"/>
</dbReference>
<comment type="caution">
    <text evidence="2">The sequence shown here is derived from an EMBL/GenBank/DDBJ whole genome shotgun (WGS) entry which is preliminary data.</text>
</comment>
<keyword evidence="2" id="KW-0378">Hydrolase</keyword>
<reference evidence="2" key="1">
    <citation type="submission" date="2019-08" db="EMBL/GenBank/DDBJ databases">
        <authorList>
            <person name="Kucharzyk K."/>
            <person name="Murdoch R.W."/>
            <person name="Higgins S."/>
            <person name="Loffler F."/>
        </authorList>
    </citation>
    <scope>NUCLEOTIDE SEQUENCE</scope>
</reference>
<dbReference type="GO" id="GO:0000034">
    <property type="term" value="F:adenine deaminase activity"/>
    <property type="evidence" value="ECO:0007669"/>
    <property type="project" value="UniProtKB-EC"/>
</dbReference>
<dbReference type="AlphaFoldDB" id="A0A645DY40"/>
<sequence>MILNRYGKGNRAMGVVRGFGLIKGANASTVSHDCHNLCVVYKTPEEGYRAVKALENCGGGMCYAEGDAVTLLPLPVGGLMTTLPPEELAASAEALKAALRDAGITAPNPVLRIATMALPVIPTAKFSDLGLVDVMQKRLIPIFP</sequence>
<dbReference type="EC" id="3.5.4.2" evidence="2"/>
<evidence type="ECO:0000259" key="1">
    <source>
        <dbReference type="Pfam" id="PF13382"/>
    </source>
</evidence>
<feature type="domain" description="Adenine deaminase C-terminal" evidence="1">
    <location>
        <begin position="2"/>
        <end position="137"/>
    </location>
</feature>
<name>A0A645DY40_9ZZZZ</name>
<evidence type="ECO:0000313" key="2">
    <source>
        <dbReference type="EMBL" id="MPM93252.1"/>
    </source>
</evidence>
<protein>
    <submittedName>
        <fullName evidence="2">Adenine deaminase</fullName>
        <ecNumber evidence="2">3.5.4.2</ecNumber>
    </submittedName>
</protein>
<dbReference type="InterPro" id="IPR026912">
    <property type="entry name" value="Adenine_deam_C"/>
</dbReference>
<proteinExistence type="predicted"/>
<dbReference type="Pfam" id="PF13382">
    <property type="entry name" value="Adenine_deam_C"/>
    <property type="match status" value="1"/>
</dbReference>
<gene>
    <name evidence="2" type="primary">ade_25</name>
    <name evidence="2" type="ORF">SDC9_140388</name>
</gene>
<accession>A0A645DY40</accession>
<organism evidence="2">
    <name type="scientific">bioreactor metagenome</name>
    <dbReference type="NCBI Taxonomy" id="1076179"/>
    <lineage>
        <taxon>unclassified sequences</taxon>
        <taxon>metagenomes</taxon>
        <taxon>ecological metagenomes</taxon>
    </lineage>
</organism>